<dbReference type="GO" id="GO:0016787">
    <property type="term" value="F:hydrolase activity"/>
    <property type="evidence" value="ECO:0007669"/>
    <property type="project" value="UniProtKB-KW"/>
</dbReference>
<dbReference type="InterPro" id="IPR050309">
    <property type="entry name" value="Type-B_Carboxylest/Lipase"/>
</dbReference>
<dbReference type="ESTHER" id="9homo-a0a164vkv1">
    <property type="family name" value="Fungal_carboxylesterase_lipase"/>
</dbReference>
<keyword evidence="2 3" id="KW-0378">Hydrolase</keyword>
<dbReference type="EC" id="3.1.1.-" evidence="3"/>
<keyword evidence="6" id="KW-1185">Reference proteome</keyword>
<dbReference type="EMBL" id="KV419405">
    <property type="protein sequence ID" value="KZS94245.1"/>
    <property type="molecule type" value="Genomic_DNA"/>
</dbReference>
<name>A0A164VKV1_9AGAM</name>
<dbReference type="SUPFAM" id="SSF53474">
    <property type="entry name" value="alpha/beta-Hydrolases"/>
    <property type="match status" value="1"/>
</dbReference>
<protein>
    <recommendedName>
        <fullName evidence="3">Carboxylic ester hydrolase</fullName>
        <ecNumber evidence="3">3.1.1.-</ecNumber>
    </recommendedName>
</protein>
<feature type="signal peptide" evidence="3">
    <location>
        <begin position="1"/>
        <end position="22"/>
    </location>
</feature>
<feature type="chain" id="PRO_5007748211" description="Carboxylic ester hydrolase" evidence="3">
    <location>
        <begin position="23"/>
        <end position="493"/>
    </location>
</feature>
<gene>
    <name evidence="5" type="ORF">SISNIDRAFT_478483</name>
</gene>
<dbReference type="PROSITE" id="PS00941">
    <property type="entry name" value="CARBOXYLESTERASE_B_2"/>
    <property type="match status" value="1"/>
</dbReference>
<sequence>MQFTSVMHLGLSLSLWLASVWALPPVQRHATQFGHACPQPDSTGLGATQSEDCLFLNIWRPANLKQSAALPVLFWIHGGAYTTGASSDPNTDPTILIQRSQAIGKPIIFVSTNYRVNTFGFLASSAVAPENLNAGLLDQHAALAFIQSNIAKFGGDPDKVTIWGQSAGAGSVQALLMFPPAKPSFRAGIADSSTGPFKSSPFPQQYDEPGKPFSRLLEGTGCKSGPGSVACLQAVPFETLRNLSNSLIAGRLNGQLWQPAVGPPGSLVPERPSSRMNRGDFLRLPYLAGTNLNEGTTFSDSILAVPHAPSQENELFDEFIGGLILDNTTLTKDVLDRIHTLYPANDPSLGAPFNTGDSLFDRGSTWYGDNMFLAPRRFFFDTAANLMPMYAYHFREFLPGENPVDGVAHASELGLLFGHNTAPSEVGLATFYRDAYINFVNDLNPGSFWPRYNLAKKEVLQIMKNNVTLIPDDFSLVETDFLNSAEVLGEFEK</sequence>
<evidence type="ECO:0000256" key="3">
    <source>
        <dbReference type="RuleBase" id="RU361235"/>
    </source>
</evidence>
<dbReference type="PROSITE" id="PS00122">
    <property type="entry name" value="CARBOXYLESTERASE_B_1"/>
    <property type="match status" value="1"/>
</dbReference>
<evidence type="ECO:0000313" key="5">
    <source>
        <dbReference type="EMBL" id="KZS94245.1"/>
    </source>
</evidence>
<organism evidence="5 6">
    <name type="scientific">Sistotremastrum niveocremeum HHB9708</name>
    <dbReference type="NCBI Taxonomy" id="1314777"/>
    <lineage>
        <taxon>Eukaryota</taxon>
        <taxon>Fungi</taxon>
        <taxon>Dikarya</taxon>
        <taxon>Basidiomycota</taxon>
        <taxon>Agaricomycotina</taxon>
        <taxon>Agaricomycetes</taxon>
        <taxon>Sistotremastrales</taxon>
        <taxon>Sistotremastraceae</taxon>
        <taxon>Sertulicium</taxon>
        <taxon>Sertulicium niveocremeum</taxon>
    </lineage>
</organism>
<evidence type="ECO:0000256" key="2">
    <source>
        <dbReference type="ARBA" id="ARBA00022801"/>
    </source>
</evidence>
<dbReference type="Proteomes" id="UP000076722">
    <property type="component" value="Unassembled WGS sequence"/>
</dbReference>
<dbReference type="InterPro" id="IPR019819">
    <property type="entry name" value="Carboxylesterase_B_CS"/>
</dbReference>
<feature type="domain" description="Carboxylesterase type B" evidence="4">
    <location>
        <begin position="28"/>
        <end position="467"/>
    </location>
</feature>
<dbReference type="OrthoDB" id="408631at2759"/>
<proteinExistence type="inferred from homology"/>
<dbReference type="Pfam" id="PF00135">
    <property type="entry name" value="COesterase"/>
    <property type="match status" value="1"/>
</dbReference>
<evidence type="ECO:0000313" key="6">
    <source>
        <dbReference type="Proteomes" id="UP000076722"/>
    </source>
</evidence>
<dbReference type="AlphaFoldDB" id="A0A164VKV1"/>
<dbReference type="STRING" id="1314777.A0A164VKV1"/>
<dbReference type="InterPro" id="IPR002018">
    <property type="entry name" value="CarbesteraseB"/>
</dbReference>
<keyword evidence="3" id="KW-0732">Signal</keyword>
<dbReference type="InterPro" id="IPR029058">
    <property type="entry name" value="AB_hydrolase_fold"/>
</dbReference>
<comment type="similarity">
    <text evidence="1 3">Belongs to the type-B carboxylesterase/lipase family.</text>
</comment>
<accession>A0A164VKV1</accession>
<dbReference type="PANTHER" id="PTHR11559">
    <property type="entry name" value="CARBOXYLESTERASE"/>
    <property type="match status" value="1"/>
</dbReference>
<reference evidence="5 6" key="1">
    <citation type="journal article" date="2016" name="Mol. Biol. Evol.">
        <title>Comparative Genomics of Early-Diverging Mushroom-Forming Fungi Provides Insights into the Origins of Lignocellulose Decay Capabilities.</title>
        <authorList>
            <person name="Nagy L.G."/>
            <person name="Riley R."/>
            <person name="Tritt A."/>
            <person name="Adam C."/>
            <person name="Daum C."/>
            <person name="Floudas D."/>
            <person name="Sun H."/>
            <person name="Yadav J.S."/>
            <person name="Pangilinan J."/>
            <person name="Larsson K.H."/>
            <person name="Matsuura K."/>
            <person name="Barry K."/>
            <person name="Labutti K."/>
            <person name="Kuo R."/>
            <person name="Ohm R.A."/>
            <person name="Bhattacharya S.S."/>
            <person name="Shirouzu T."/>
            <person name="Yoshinaga Y."/>
            <person name="Martin F.M."/>
            <person name="Grigoriev I.V."/>
            <person name="Hibbett D.S."/>
        </authorList>
    </citation>
    <scope>NUCLEOTIDE SEQUENCE [LARGE SCALE GENOMIC DNA]</scope>
    <source>
        <strain evidence="5 6">HHB9708</strain>
    </source>
</reference>
<dbReference type="Gene3D" id="3.40.50.1820">
    <property type="entry name" value="alpha/beta hydrolase"/>
    <property type="match status" value="1"/>
</dbReference>
<evidence type="ECO:0000256" key="1">
    <source>
        <dbReference type="ARBA" id="ARBA00005964"/>
    </source>
</evidence>
<dbReference type="InterPro" id="IPR019826">
    <property type="entry name" value="Carboxylesterase_B_AS"/>
</dbReference>
<evidence type="ECO:0000259" key="4">
    <source>
        <dbReference type="Pfam" id="PF00135"/>
    </source>
</evidence>